<evidence type="ECO:0000256" key="4">
    <source>
        <dbReference type="ARBA" id="ARBA00022763"/>
    </source>
</evidence>
<proteinExistence type="inferred from homology"/>
<dbReference type="GO" id="GO:0003906">
    <property type="term" value="F:DNA-(apurinic or apyrimidinic site) endonuclease activity"/>
    <property type="evidence" value="ECO:0007669"/>
    <property type="project" value="TreeGrafter"/>
</dbReference>
<feature type="domain" description="Xylose isomerase-like TIM barrel" evidence="9">
    <location>
        <begin position="2"/>
        <end position="81"/>
    </location>
</feature>
<keyword evidence="11" id="KW-1185">Reference proteome</keyword>
<dbReference type="AlphaFoldDB" id="A0A8H6H8V8"/>
<dbReference type="InterPro" id="IPR036237">
    <property type="entry name" value="Xyl_isomerase-like_sf"/>
</dbReference>
<dbReference type="PROSITE" id="PS51432">
    <property type="entry name" value="AP_NUCLEASE_F2_4"/>
    <property type="match status" value="1"/>
</dbReference>
<dbReference type="PANTHER" id="PTHR21445">
    <property type="entry name" value="ENDONUCLEASE IV ENDODEOXYRIBONUCLEASE IV"/>
    <property type="match status" value="1"/>
</dbReference>
<evidence type="ECO:0000313" key="10">
    <source>
        <dbReference type="EMBL" id="KAF6742710.1"/>
    </source>
</evidence>
<feature type="non-terminal residue" evidence="10">
    <location>
        <position position="1"/>
    </location>
</feature>
<keyword evidence="5" id="KW-0378">Hydrolase</keyword>
<evidence type="ECO:0000256" key="3">
    <source>
        <dbReference type="ARBA" id="ARBA00022723"/>
    </source>
</evidence>
<evidence type="ECO:0000256" key="8">
    <source>
        <dbReference type="SAM" id="MobiDB-lite"/>
    </source>
</evidence>
<dbReference type="GO" id="GO:0006284">
    <property type="term" value="P:base-excision repair"/>
    <property type="evidence" value="ECO:0007669"/>
    <property type="project" value="TreeGrafter"/>
</dbReference>
<evidence type="ECO:0000256" key="1">
    <source>
        <dbReference type="ARBA" id="ARBA00001947"/>
    </source>
</evidence>
<dbReference type="InterPro" id="IPR018246">
    <property type="entry name" value="AP_endonuc_F2_Zn_BS"/>
</dbReference>
<reference evidence="10 11" key="1">
    <citation type="submission" date="2020-07" db="EMBL/GenBank/DDBJ databases">
        <title>Comparative genomics of pyrophilous fungi reveals a link between fire events and developmental genes.</title>
        <authorList>
            <consortium name="DOE Joint Genome Institute"/>
            <person name="Steindorff A.S."/>
            <person name="Carver A."/>
            <person name="Calhoun S."/>
            <person name="Stillman K."/>
            <person name="Liu H."/>
            <person name="Lipzen A."/>
            <person name="Pangilinan J."/>
            <person name="Labutti K."/>
            <person name="Bruns T.D."/>
            <person name="Grigoriev I.V."/>
        </authorList>
    </citation>
    <scope>NUCLEOTIDE SEQUENCE [LARGE SCALE GENOMIC DNA]</scope>
    <source>
        <strain evidence="10 11">CBS 144469</strain>
    </source>
</reference>
<comment type="cofactor">
    <cofactor evidence="1">
        <name>Zn(2+)</name>
        <dbReference type="ChEBI" id="CHEBI:29105"/>
    </cofactor>
</comment>
<keyword evidence="10" id="KW-0413">Isomerase</keyword>
<evidence type="ECO:0000259" key="9">
    <source>
        <dbReference type="Pfam" id="PF01261"/>
    </source>
</evidence>
<dbReference type="PANTHER" id="PTHR21445:SF0">
    <property type="entry name" value="APURINIC-APYRIMIDINIC ENDONUCLEASE"/>
    <property type="match status" value="1"/>
</dbReference>
<evidence type="ECO:0000256" key="5">
    <source>
        <dbReference type="ARBA" id="ARBA00022801"/>
    </source>
</evidence>
<keyword evidence="3" id="KW-0479">Metal-binding</keyword>
<dbReference type="GO" id="GO:0003677">
    <property type="term" value="F:DNA binding"/>
    <property type="evidence" value="ECO:0007669"/>
    <property type="project" value="InterPro"/>
</dbReference>
<comment type="caution">
    <text evidence="10">The sequence shown here is derived from an EMBL/GenBank/DDBJ whole genome shotgun (WGS) entry which is preliminary data.</text>
</comment>
<dbReference type="GO" id="GO:0008270">
    <property type="term" value="F:zinc ion binding"/>
    <property type="evidence" value="ECO:0007669"/>
    <property type="project" value="InterPro"/>
</dbReference>
<protein>
    <submittedName>
        <fullName evidence="10">Xylose isomerase-like protein</fullName>
    </submittedName>
</protein>
<name>A0A8H6H8V8_9AGAR</name>
<evidence type="ECO:0000313" key="11">
    <source>
        <dbReference type="Proteomes" id="UP000521943"/>
    </source>
</evidence>
<keyword evidence="4" id="KW-0227">DNA damage</keyword>
<comment type="similarity">
    <text evidence="2">Belongs to the AP endonuclease 2 family.</text>
</comment>
<accession>A0A8H6H8V8</accession>
<feature type="region of interest" description="Disordered" evidence="8">
    <location>
        <begin position="227"/>
        <end position="249"/>
    </location>
</feature>
<keyword evidence="7" id="KW-0234">DNA repair</keyword>
<gene>
    <name evidence="10" type="ORF">DFP72DRAFT_978580</name>
</gene>
<dbReference type="InterPro" id="IPR013022">
    <property type="entry name" value="Xyl_isomerase-like_TIM-brl"/>
</dbReference>
<dbReference type="PROSITE" id="PS00729">
    <property type="entry name" value="AP_NUCLEASE_F2_1"/>
    <property type="match status" value="1"/>
</dbReference>
<dbReference type="SUPFAM" id="SSF51658">
    <property type="entry name" value="Xylose isomerase-like"/>
    <property type="match status" value="1"/>
</dbReference>
<feature type="compositionally biased region" description="Basic and acidic residues" evidence="8">
    <location>
        <begin position="236"/>
        <end position="249"/>
    </location>
</feature>
<dbReference type="SMART" id="SM00518">
    <property type="entry name" value="AP2Ec"/>
    <property type="match status" value="1"/>
</dbReference>
<sequence length="249" mass="27461">MKEYGYEPKHVLPHGNYLINLGNPDQAKRAKSYECFVDDLRRCEALGLKYYNFHPGSTVGNVTPEESTQHIADSLNAACNMGSSILLDGAHGVVAPSFPVTSTIVRTGSQPVSLGAILGCWMACFLSSFSVEVELELNRVEGGEDECESRMRALCCVHCDDERRVDRLEGWSQGTIGLPAFHTILTDERTKDIPLILETASFERPREVWSVEIAVLNALSELDRRGEVGEASYEEAGGKDTMEKEMATL</sequence>
<dbReference type="GO" id="GO:0008081">
    <property type="term" value="F:phosphoric diester hydrolase activity"/>
    <property type="evidence" value="ECO:0007669"/>
    <property type="project" value="TreeGrafter"/>
</dbReference>
<evidence type="ECO:0000256" key="6">
    <source>
        <dbReference type="ARBA" id="ARBA00022833"/>
    </source>
</evidence>
<dbReference type="OrthoDB" id="7663182at2759"/>
<dbReference type="GO" id="GO:0016853">
    <property type="term" value="F:isomerase activity"/>
    <property type="evidence" value="ECO:0007669"/>
    <property type="project" value="UniProtKB-KW"/>
</dbReference>
<evidence type="ECO:0000256" key="7">
    <source>
        <dbReference type="ARBA" id="ARBA00023204"/>
    </source>
</evidence>
<dbReference type="InterPro" id="IPR001719">
    <property type="entry name" value="AP_endonuc_2"/>
</dbReference>
<dbReference type="Pfam" id="PF01261">
    <property type="entry name" value="AP_endonuc_2"/>
    <property type="match status" value="1"/>
</dbReference>
<evidence type="ECO:0000256" key="2">
    <source>
        <dbReference type="ARBA" id="ARBA00005340"/>
    </source>
</evidence>
<organism evidence="10 11">
    <name type="scientific">Ephemerocybe angulata</name>
    <dbReference type="NCBI Taxonomy" id="980116"/>
    <lineage>
        <taxon>Eukaryota</taxon>
        <taxon>Fungi</taxon>
        <taxon>Dikarya</taxon>
        <taxon>Basidiomycota</taxon>
        <taxon>Agaricomycotina</taxon>
        <taxon>Agaricomycetes</taxon>
        <taxon>Agaricomycetidae</taxon>
        <taxon>Agaricales</taxon>
        <taxon>Agaricineae</taxon>
        <taxon>Psathyrellaceae</taxon>
        <taxon>Ephemerocybe</taxon>
    </lineage>
</organism>
<dbReference type="EMBL" id="JACGCI010000176">
    <property type="protein sequence ID" value="KAF6742710.1"/>
    <property type="molecule type" value="Genomic_DNA"/>
</dbReference>
<dbReference type="Gene3D" id="3.20.20.150">
    <property type="entry name" value="Divalent-metal-dependent TIM barrel enzymes"/>
    <property type="match status" value="2"/>
</dbReference>
<keyword evidence="6" id="KW-0862">Zinc</keyword>
<dbReference type="Proteomes" id="UP000521943">
    <property type="component" value="Unassembled WGS sequence"/>
</dbReference>